<organism evidence="2 3">
    <name type="scientific">Paramecium sonneborni</name>
    <dbReference type="NCBI Taxonomy" id="65129"/>
    <lineage>
        <taxon>Eukaryota</taxon>
        <taxon>Sar</taxon>
        <taxon>Alveolata</taxon>
        <taxon>Ciliophora</taxon>
        <taxon>Intramacronucleata</taxon>
        <taxon>Oligohymenophorea</taxon>
        <taxon>Peniculida</taxon>
        <taxon>Parameciidae</taxon>
        <taxon>Paramecium</taxon>
    </lineage>
</organism>
<keyword evidence="3" id="KW-1185">Reference proteome</keyword>
<dbReference type="PANTHER" id="PTHR19920">
    <property type="entry name" value="WD40 PROTEIN CIAO1"/>
    <property type="match status" value="1"/>
</dbReference>
<proteinExistence type="predicted"/>
<dbReference type="GO" id="GO:0016226">
    <property type="term" value="P:iron-sulfur cluster assembly"/>
    <property type="evidence" value="ECO:0007669"/>
    <property type="project" value="TreeGrafter"/>
</dbReference>
<dbReference type="PROSITE" id="PS50082">
    <property type="entry name" value="WD_REPEATS_2"/>
    <property type="match status" value="1"/>
</dbReference>
<accession>A0A8S1RTF2</accession>
<dbReference type="SMART" id="SM00320">
    <property type="entry name" value="WD40"/>
    <property type="match status" value="2"/>
</dbReference>
<dbReference type="Proteomes" id="UP000692954">
    <property type="component" value="Unassembled WGS sequence"/>
</dbReference>
<evidence type="ECO:0000256" key="1">
    <source>
        <dbReference type="PROSITE-ProRule" id="PRU00221"/>
    </source>
</evidence>
<reference evidence="2" key="1">
    <citation type="submission" date="2021-01" db="EMBL/GenBank/DDBJ databases">
        <authorList>
            <consortium name="Genoscope - CEA"/>
            <person name="William W."/>
        </authorList>
    </citation>
    <scope>NUCLEOTIDE SEQUENCE</scope>
</reference>
<comment type="caution">
    <text evidence="2">The sequence shown here is derived from an EMBL/GenBank/DDBJ whole genome shotgun (WGS) entry which is preliminary data.</text>
</comment>
<keyword evidence="1" id="KW-0853">WD repeat</keyword>
<dbReference type="OrthoDB" id="412867at2759"/>
<dbReference type="PANTHER" id="PTHR19920:SF0">
    <property type="entry name" value="CYTOSOLIC IRON-SULFUR PROTEIN ASSEMBLY PROTEIN CIAO1-RELATED"/>
    <property type="match status" value="1"/>
</dbReference>
<evidence type="ECO:0000313" key="2">
    <source>
        <dbReference type="EMBL" id="CAD8129744.1"/>
    </source>
</evidence>
<dbReference type="GO" id="GO:0097361">
    <property type="term" value="C:cytosolic [4Fe-4S] assembly targeting complex"/>
    <property type="evidence" value="ECO:0007669"/>
    <property type="project" value="TreeGrafter"/>
</dbReference>
<dbReference type="Pfam" id="PF00400">
    <property type="entry name" value="WD40"/>
    <property type="match status" value="2"/>
</dbReference>
<sequence length="227" mass="27463">MRSYLIQKERSWFQQVEMLLLKFGTSIMEQSNKLIHFFEINQINNYFFSGSSDGSIIMWKYYDNNEWKRSKPQNKHKKRIYCVILTENENQLISCSDDSSIKVWTVDFNNHESNFLYSLDKHTGSVYSLSLNQSLQLIQLINIRIWISCQVFKGRLILFGHHIKVIIFVYLNVKMVVYIKKIQRKSLIQKRQQRVYRFKWISNYLQQTQKYDMSKTCVSYLYTQIRK</sequence>
<dbReference type="EMBL" id="CAJJDN010000242">
    <property type="protein sequence ID" value="CAD8129744.1"/>
    <property type="molecule type" value="Genomic_DNA"/>
</dbReference>
<gene>
    <name evidence="2" type="ORF">PSON_ATCC_30995.1.T2420002</name>
</gene>
<evidence type="ECO:0000313" key="3">
    <source>
        <dbReference type="Proteomes" id="UP000692954"/>
    </source>
</evidence>
<dbReference type="AlphaFoldDB" id="A0A8S1RTF2"/>
<name>A0A8S1RTF2_9CILI</name>
<feature type="repeat" description="WD" evidence="1">
    <location>
        <begin position="73"/>
        <end position="114"/>
    </location>
</feature>
<dbReference type="InterPro" id="IPR001680">
    <property type="entry name" value="WD40_rpt"/>
</dbReference>
<dbReference type="PROSITE" id="PS50294">
    <property type="entry name" value="WD_REPEATS_REGION"/>
    <property type="match status" value="1"/>
</dbReference>
<protein>
    <submittedName>
        <fullName evidence="2">Uncharacterized protein</fullName>
    </submittedName>
</protein>